<protein>
    <submittedName>
        <fullName evidence="1">Uncharacterized protein</fullName>
    </submittedName>
</protein>
<comment type="caution">
    <text evidence="1">The sequence shown here is derived from an EMBL/GenBank/DDBJ whole genome shotgun (WGS) entry which is preliminary data.</text>
</comment>
<name>A0ABR3EZJ6_9AGAR</name>
<keyword evidence="2" id="KW-1185">Reference proteome</keyword>
<proteinExistence type="predicted"/>
<evidence type="ECO:0000313" key="1">
    <source>
        <dbReference type="EMBL" id="KAL0568358.1"/>
    </source>
</evidence>
<gene>
    <name evidence="1" type="ORF">V5O48_013633</name>
</gene>
<dbReference type="EMBL" id="JBAHYK010001359">
    <property type="protein sequence ID" value="KAL0568358.1"/>
    <property type="molecule type" value="Genomic_DNA"/>
</dbReference>
<evidence type="ECO:0000313" key="2">
    <source>
        <dbReference type="Proteomes" id="UP001465976"/>
    </source>
</evidence>
<accession>A0ABR3EZJ6</accession>
<sequence>MDAVLFIQTRLLDDGNSYCVSVSSYAKEDMDRSLPKILPDPEILLTGAADMFMLKAAGAKNGDLALYAVSLRPETKGTVRLASS</sequence>
<organism evidence="1 2">
    <name type="scientific">Marasmius crinis-equi</name>
    <dbReference type="NCBI Taxonomy" id="585013"/>
    <lineage>
        <taxon>Eukaryota</taxon>
        <taxon>Fungi</taxon>
        <taxon>Dikarya</taxon>
        <taxon>Basidiomycota</taxon>
        <taxon>Agaricomycotina</taxon>
        <taxon>Agaricomycetes</taxon>
        <taxon>Agaricomycetidae</taxon>
        <taxon>Agaricales</taxon>
        <taxon>Marasmiineae</taxon>
        <taxon>Marasmiaceae</taxon>
        <taxon>Marasmius</taxon>
    </lineage>
</organism>
<reference evidence="1 2" key="1">
    <citation type="submission" date="2024-02" db="EMBL/GenBank/DDBJ databases">
        <title>A draft genome for the cacao thread blight pathogen Marasmius crinis-equi.</title>
        <authorList>
            <person name="Cohen S.P."/>
            <person name="Baruah I.K."/>
            <person name="Amoako-Attah I."/>
            <person name="Bukari Y."/>
            <person name="Meinhardt L.W."/>
            <person name="Bailey B.A."/>
        </authorList>
    </citation>
    <scope>NUCLEOTIDE SEQUENCE [LARGE SCALE GENOMIC DNA]</scope>
    <source>
        <strain evidence="1 2">GH-76</strain>
    </source>
</reference>
<dbReference type="Proteomes" id="UP001465976">
    <property type="component" value="Unassembled WGS sequence"/>
</dbReference>